<dbReference type="InterPro" id="IPR052189">
    <property type="entry name" value="L-asp_N-monooxygenase_NS-form"/>
</dbReference>
<dbReference type="PANTHER" id="PTHR40254:SF1">
    <property type="entry name" value="BLR0577 PROTEIN"/>
    <property type="match status" value="1"/>
</dbReference>
<dbReference type="AlphaFoldDB" id="A0A0D3RL09"/>
<dbReference type="EMBL" id="KM583814">
    <property type="protein sequence ID" value="AJS10397.1"/>
    <property type="molecule type" value="Genomic_DNA"/>
</dbReference>
<geneLocation type="plasmid" evidence="2">
    <name>pUM134</name>
</geneLocation>
<feature type="domain" description="FAD-dependent urate hydroxylase HpyO/Asp monooxygenase CreE-like FAD/NAD(P)-binding" evidence="1">
    <location>
        <begin position="5"/>
        <end position="165"/>
    </location>
</feature>
<organism evidence="2">
    <name type="scientific">Helicobacter pylori</name>
    <name type="common">Campylobacter pylori</name>
    <dbReference type="NCBI Taxonomy" id="210"/>
    <lineage>
        <taxon>Bacteria</taxon>
        <taxon>Pseudomonadati</taxon>
        <taxon>Campylobacterota</taxon>
        <taxon>Epsilonproteobacteria</taxon>
        <taxon>Campylobacterales</taxon>
        <taxon>Helicobacteraceae</taxon>
        <taxon>Helicobacter</taxon>
    </lineage>
</organism>
<keyword evidence="2" id="KW-0614">Plasmid</keyword>
<dbReference type="Pfam" id="PF13454">
    <property type="entry name" value="NAD_binding_9"/>
    <property type="match status" value="1"/>
</dbReference>
<sequence>MLRVAIIGFGARGLGILERLVSKILHHRVNDEIIITIFDPISEGSGCHNPKQSPLLLANTVASQMSIFADDSIIKNEFFIRGFNFYEFLCYKSYHCSKNGYYSRSILGKYLEYAFGFIQKIALKNIYIRIIKEEALSIEKQNSLYLIKSSNHSFGAYGAFITTGHGLSHALALEQKIEAITSKDTVIVKGLGLSAIDIFTLLSTGKGGSFKQNKMGDLTYLPSQKEPKILAFSCSNIPLMARAITQKENQEVYQSIHFTSQAIKKIRNQKNKLDFQKDILPLIILEMQYAYSYTYLAQNDLQQAFLFKNQWILNEHKQKVLDKYIPKTQQLNFRHLLNPINNVHNAKDFQRKLIDYLKHDIKEAQLCNLTSPLKTACDVLRDTRDILRECIDFSALETKSYYRFMEKFIPLNNRLCVGPPVRKIQELLALIKSGVITVLYNPTVFLKPKLHIKDAFNNTYTATHFLSAKANCSLQSSDFLNSLISNHLGQLNPQSRCLEINKNLELICNSKISCNLFALGLPTECLKFYTFILPRPFISSTFLRDSNKAVDTFLNNTLLRKTEKNSGNTQPATKVKD</sequence>
<protein>
    <recommendedName>
        <fullName evidence="1">FAD-dependent urate hydroxylase HpyO/Asp monooxygenase CreE-like FAD/NAD(P)-binding domain-containing protein</fullName>
    </recommendedName>
</protein>
<evidence type="ECO:0000259" key="1">
    <source>
        <dbReference type="Pfam" id="PF13454"/>
    </source>
</evidence>
<dbReference type="PANTHER" id="PTHR40254">
    <property type="entry name" value="BLR0577 PROTEIN"/>
    <property type="match status" value="1"/>
</dbReference>
<dbReference type="InterPro" id="IPR038732">
    <property type="entry name" value="HpyO/CreE_NAD-binding"/>
</dbReference>
<accession>A0A0D3RL09</accession>
<dbReference type="RefSeq" id="WP_172686333.1">
    <property type="nucleotide sequence ID" value="NZ_KM583814.1"/>
</dbReference>
<evidence type="ECO:0000313" key="2">
    <source>
        <dbReference type="EMBL" id="AJS10397.1"/>
    </source>
</evidence>
<proteinExistence type="predicted"/>
<name>A0A0D3RL09_HELPX</name>
<reference evidence="2" key="1">
    <citation type="submission" date="2014-09" db="EMBL/GenBank/DDBJ databases">
        <title>Plasmid profiling of clinical strains of Helicobacter pylori from Malaysia.</title>
        <authorList>
            <person name="Ooi M.K."/>
            <person name="Gan H.Y."/>
            <person name="Loke M.F."/>
            <person name="Gan H.M."/>
            <person name="Goh K.L."/>
            <person name="Vadivelu J."/>
            <person name="Dieye Y."/>
        </authorList>
    </citation>
    <scope>NUCLEOTIDE SEQUENCE</scope>
    <source>
        <strain evidence="2">UM134</strain>
        <plasmid evidence="2">pUM134</plasmid>
    </source>
</reference>